<keyword evidence="4 9" id="KW-0812">Transmembrane</keyword>
<gene>
    <name evidence="11" type="ORF">L9F63_010206</name>
</gene>
<dbReference type="InterPro" id="IPR050328">
    <property type="entry name" value="Dev_Immune_Receptor"/>
</dbReference>
<dbReference type="SMART" id="SM00365">
    <property type="entry name" value="LRR_SD22"/>
    <property type="match status" value="5"/>
</dbReference>
<feature type="transmembrane region" description="Helical" evidence="9">
    <location>
        <begin position="872"/>
        <end position="889"/>
    </location>
</feature>
<dbReference type="Gene3D" id="1.20.1070.10">
    <property type="entry name" value="Rhodopsin 7-helix transmembrane proteins"/>
    <property type="match status" value="1"/>
</dbReference>
<feature type="transmembrane region" description="Helical" evidence="9">
    <location>
        <begin position="1050"/>
        <end position="1074"/>
    </location>
</feature>
<dbReference type="PRINTS" id="PR00237">
    <property type="entry name" value="GPCRRHODOPSN"/>
</dbReference>
<dbReference type="PROSITE" id="PS51450">
    <property type="entry name" value="LRR"/>
    <property type="match status" value="5"/>
</dbReference>
<evidence type="ECO:0000313" key="12">
    <source>
        <dbReference type="Proteomes" id="UP001233999"/>
    </source>
</evidence>
<dbReference type="InterPro" id="IPR017452">
    <property type="entry name" value="GPCR_Rhodpsn_7TM"/>
</dbReference>
<feature type="transmembrane region" description="Helical" evidence="9">
    <location>
        <begin position="995"/>
        <end position="1018"/>
    </location>
</feature>
<dbReference type="PROSITE" id="PS50262">
    <property type="entry name" value="G_PROTEIN_RECEP_F1_2"/>
    <property type="match status" value="1"/>
</dbReference>
<feature type="transmembrane region" description="Helical" evidence="9">
    <location>
        <begin position="952"/>
        <end position="975"/>
    </location>
</feature>
<organism evidence="11 12">
    <name type="scientific">Diploptera punctata</name>
    <name type="common">Pacific beetle cockroach</name>
    <dbReference type="NCBI Taxonomy" id="6984"/>
    <lineage>
        <taxon>Eukaryota</taxon>
        <taxon>Metazoa</taxon>
        <taxon>Ecdysozoa</taxon>
        <taxon>Arthropoda</taxon>
        <taxon>Hexapoda</taxon>
        <taxon>Insecta</taxon>
        <taxon>Pterygota</taxon>
        <taxon>Neoptera</taxon>
        <taxon>Polyneoptera</taxon>
        <taxon>Dictyoptera</taxon>
        <taxon>Blattodea</taxon>
        <taxon>Blaberoidea</taxon>
        <taxon>Blaberidae</taxon>
        <taxon>Diplopterinae</taxon>
        <taxon>Diploptera</taxon>
    </lineage>
</organism>
<keyword evidence="3" id="KW-0433">Leucine-rich repeat</keyword>
<evidence type="ECO:0000256" key="3">
    <source>
        <dbReference type="ARBA" id="ARBA00022614"/>
    </source>
</evidence>
<keyword evidence="8 9" id="KW-0472">Membrane</keyword>
<evidence type="ECO:0000256" key="8">
    <source>
        <dbReference type="ARBA" id="ARBA00023136"/>
    </source>
</evidence>
<dbReference type="InterPro" id="IPR032675">
    <property type="entry name" value="LRR_dom_sf"/>
</dbReference>
<dbReference type="InterPro" id="IPR001611">
    <property type="entry name" value="Leu-rich_rpt"/>
</dbReference>
<dbReference type="InterPro" id="IPR003591">
    <property type="entry name" value="Leu-rich_rpt_typical-subtyp"/>
</dbReference>
<protein>
    <recommendedName>
        <fullName evidence="10">G-protein coupled receptors family 1 profile domain-containing protein</fullName>
    </recommendedName>
</protein>
<reference evidence="11" key="1">
    <citation type="journal article" date="2023" name="IScience">
        <title>Live-bearing cockroach genome reveals convergent evolutionary mechanisms linked to viviparity in insects and beyond.</title>
        <authorList>
            <person name="Fouks B."/>
            <person name="Harrison M.C."/>
            <person name="Mikhailova A.A."/>
            <person name="Marchal E."/>
            <person name="English S."/>
            <person name="Carruthers M."/>
            <person name="Jennings E.C."/>
            <person name="Chiamaka E.L."/>
            <person name="Frigard R.A."/>
            <person name="Pippel M."/>
            <person name="Attardo G.M."/>
            <person name="Benoit J.B."/>
            <person name="Bornberg-Bauer E."/>
            <person name="Tobe S.S."/>
        </authorList>
    </citation>
    <scope>NUCLEOTIDE SEQUENCE</scope>
    <source>
        <strain evidence="11">Stay&amp;Tobe</strain>
    </source>
</reference>
<reference evidence="11" key="2">
    <citation type="submission" date="2023-05" db="EMBL/GenBank/DDBJ databases">
        <authorList>
            <person name="Fouks B."/>
        </authorList>
    </citation>
    <scope>NUCLEOTIDE SEQUENCE</scope>
    <source>
        <strain evidence="11">Stay&amp;Tobe</strain>
        <tissue evidence="11">Testes</tissue>
    </source>
</reference>
<keyword evidence="12" id="KW-1185">Reference proteome</keyword>
<dbReference type="PANTHER" id="PTHR24373:SF275">
    <property type="entry name" value="TIR DOMAIN-CONTAINING PROTEIN"/>
    <property type="match status" value="1"/>
</dbReference>
<comment type="similarity">
    <text evidence="2">Belongs to the G-protein coupled receptor 1 family.</text>
</comment>
<dbReference type="Pfam" id="PF13855">
    <property type="entry name" value="LRR_8"/>
    <property type="match status" value="5"/>
</dbReference>
<evidence type="ECO:0000313" key="11">
    <source>
        <dbReference type="EMBL" id="KAJ9599312.1"/>
    </source>
</evidence>
<dbReference type="SUPFAM" id="SSF81321">
    <property type="entry name" value="Family A G protein-coupled receptor-like"/>
    <property type="match status" value="1"/>
</dbReference>
<feature type="transmembrane region" description="Helical" evidence="9">
    <location>
        <begin position="909"/>
        <end position="931"/>
    </location>
</feature>
<feature type="transmembrane region" description="Helical" evidence="9">
    <location>
        <begin position="1080"/>
        <end position="1105"/>
    </location>
</feature>
<evidence type="ECO:0000256" key="5">
    <source>
        <dbReference type="ARBA" id="ARBA00022729"/>
    </source>
</evidence>
<dbReference type="CDD" id="cd00637">
    <property type="entry name" value="7tm_classA_rhodopsin-like"/>
    <property type="match status" value="1"/>
</dbReference>
<accession>A0AAD8AJJ7</accession>
<evidence type="ECO:0000259" key="10">
    <source>
        <dbReference type="PROSITE" id="PS50262"/>
    </source>
</evidence>
<sequence>MTSMLMTVITAQCPNDCYCSSYKSYCTIARLHTLPDQLPHTTELLKIQYDNISEIDNQTISKLSGFTYLKNLQLISVSLEYIESETFQTIPQLESLTISYNQITDLFSGTFQYLANLYFLDLSCNDIKWIESGTFYDLENVRHLNISNNRIKYIYPDTFVGIRNRCNYNNAKTLTTLDLSSSNPTIQNQVSQNLCAFNQINFGIIILRDRPTHMFSTLVNVTKLAVSFIRYGKPIIILNQDLMGGLYSIKHLDMSDGDIYGIKNATFQMSSLLEYLDLSGNRMKKIEKGSFTGLISLKMLNLNRNRLNILSNNSFVGLVSLRILNVSESRIQLIEPGTFEGLEMLRILDLSYNQIKVIQNNTFSGASMLRELILLYNYIQQIEIKAFEGLSNLKYVSNHLEHNVYFELPNIKKGTFEMLNRIDVIDLNAFMTTFSEIQLLKYLYLCINGTYINQQGNFQSLLQDFGNVTELKIMLVNMESTDILLNLSRINLSSLHLLRGTLPVITHNTFLGVSKIKSLTLTNCTTNTIQSKAFDQMKLLKELTLVSISNLTIETGSFKGLNDLESLSFINVESYNFNDGIFFGLNNLKQLNLSHNNITDLTQGIFNGLYNIEQIDLSNNNISILTDGIFGAFCFKEFELSCKNITSPIEYCNMSNALISLQHLNLTNNSITYIHSLTFIACTNLQTLDLSHNNLTMQEGLFLYTPALRNLNLEFCHIINIPNQLFECNPLLNVINLSWNFIKTINISLIQHLRQLKTIDMSFTPLECNCEIHQTWIWLKQKHIQVNIFELYKCLPSYIPIDSYLTNLNCDNSTKNKIITNRPPTINDYIFFKNYIEPTVLIIILLLGISTNGFLLFITLSQSNMRTKQNACIINLAITDILSLIFNIPLSYYDTINVRWELSETMCKIFIMIKDIVVAANIFSIVVLCIERFLVARSFKKLKRTCSSDDQFTIWFLMLVWVSAVVISLPAYFFAAVYTRCLSCRPDNQEFIRRIWSFQFIVCCVIPSIGVTVINVMTSLHLKESVRRIPGAIKPNIQASNRQNVANMMIVLSVIFIISYTPNFILRLLVAWAVVDIQNIFVTSFFSFCLFFCNAVFNPISLFIMSSKFKSSALRYFKFLEHRDMRAVIANRNMETDEESKRILQQRLERLAYIQQRFNYR</sequence>
<keyword evidence="6" id="KW-0677">Repeat</keyword>
<dbReference type="GO" id="GO:0016020">
    <property type="term" value="C:membrane"/>
    <property type="evidence" value="ECO:0007669"/>
    <property type="project" value="UniProtKB-SubCell"/>
</dbReference>
<dbReference type="Proteomes" id="UP001233999">
    <property type="component" value="Unassembled WGS sequence"/>
</dbReference>
<keyword evidence="7 9" id="KW-1133">Transmembrane helix</keyword>
<dbReference type="Pfam" id="PF00001">
    <property type="entry name" value="7tm_1"/>
    <property type="match status" value="1"/>
</dbReference>
<feature type="transmembrane region" description="Helical" evidence="9">
    <location>
        <begin position="840"/>
        <end position="860"/>
    </location>
</feature>
<dbReference type="PANTHER" id="PTHR24373">
    <property type="entry name" value="SLIT RELATED LEUCINE-RICH REPEAT NEURONAL PROTEIN"/>
    <property type="match status" value="1"/>
</dbReference>
<dbReference type="SMART" id="SM00369">
    <property type="entry name" value="LRR_TYP"/>
    <property type="match status" value="13"/>
</dbReference>
<comment type="caution">
    <text evidence="11">The sequence shown here is derived from an EMBL/GenBank/DDBJ whole genome shotgun (WGS) entry which is preliminary data.</text>
</comment>
<feature type="domain" description="G-protein coupled receptors family 1 profile" evidence="10">
    <location>
        <begin position="851"/>
        <end position="1102"/>
    </location>
</feature>
<comment type="subcellular location">
    <subcellularLocation>
        <location evidence="1">Membrane</location>
    </subcellularLocation>
</comment>
<dbReference type="InterPro" id="IPR000276">
    <property type="entry name" value="GPCR_Rhodpsn"/>
</dbReference>
<name>A0AAD8AJJ7_DIPPU</name>
<keyword evidence="5" id="KW-0732">Signal</keyword>
<proteinExistence type="inferred from homology"/>
<evidence type="ECO:0000256" key="9">
    <source>
        <dbReference type="SAM" id="Phobius"/>
    </source>
</evidence>
<evidence type="ECO:0000256" key="6">
    <source>
        <dbReference type="ARBA" id="ARBA00022737"/>
    </source>
</evidence>
<evidence type="ECO:0000256" key="4">
    <source>
        <dbReference type="ARBA" id="ARBA00022692"/>
    </source>
</evidence>
<dbReference type="SUPFAM" id="SSF52058">
    <property type="entry name" value="L domain-like"/>
    <property type="match status" value="2"/>
</dbReference>
<evidence type="ECO:0000256" key="2">
    <source>
        <dbReference type="ARBA" id="ARBA00010663"/>
    </source>
</evidence>
<dbReference type="AlphaFoldDB" id="A0AAD8AJJ7"/>
<evidence type="ECO:0000256" key="7">
    <source>
        <dbReference type="ARBA" id="ARBA00022989"/>
    </source>
</evidence>
<dbReference type="GO" id="GO:0004930">
    <property type="term" value="F:G protein-coupled receptor activity"/>
    <property type="evidence" value="ECO:0007669"/>
    <property type="project" value="InterPro"/>
</dbReference>
<dbReference type="Gene3D" id="3.80.10.10">
    <property type="entry name" value="Ribonuclease Inhibitor"/>
    <property type="match status" value="5"/>
</dbReference>
<evidence type="ECO:0000256" key="1">
    <source>
        <dbReference type="ARBA" id="ARBA00004370"/>
    </source>
</evidence>
<dbReference type="EMBL" id="JASPKZ010000818">
    <property type="protein sequence ID" value="KAJ9599312.1"/>
    <property type="molecule type" value="Genomic_DNA"/>
</dbReference>